<evidence type="ECO:0000259" key="1">
    <source>
        <dbReference type="Pfam" id="PF07862"/>
    </source>
</evidence>
<dbReference type="Pfam" id="PF07862">
    <property type="entry name" value="Nif11"/>
    <property type="match status" value="1"/>
</dbReference>
<dbReference type="InterPro" id="IPR012903">
    <property type="entry name" value="Nif11"/>
</dbReference>
<organism evidence="2">
    <name type="scientific">Desulfitobacterium hafniense</name>
    <name type="common">Desulfitobacterium frappieri</name>
    <dbReference type="NCBI Taxonomy" id="49338"/>
    <lineage>
        <taxon>Bacteria</taxon>
        <taxon>Bacillati</taxon>
        <taxon>Bacillota</taxon>
        <taxon>Clostridia</taxon>
        <taxon>Eubacteriales</taxon>
        <taxon>Desulfitobacteriaceae</taxon>
        <taxon>Desulfitobacterium</taxon>
    </lineage>
</organism>
<dbReference type="InterPro" id="IPR022516">
    <property type="entry name" value="CHP03798_Ocin"/>
</dbReference>
<gene>
    <name evidence="2" type="ORF">DPCES_0260</name>
</gene>
<evidence type="ECO:0000313" key="2">
    <source>
        <dbReference type="EMBL" id="CDX00147.1"/>
    </source>
</evidence>
<dbReference type="RefSeq" id="WP_208925162.1">
    <property type="nucleotide sequence ID" value="NZ_LK996017.1"/>
</dbReference>
<protein>
    <submittedName>
        <fullName evidence="2">Bacteriocin propeptide</fullName>
    </submittedName>
</protein>
<name>A0A098AVM3_DESHA</name>
<dbReference type="EMBL" id="LK996017">
    <property type="protein sequence ID" value="CDX00147.1"/>
    <property type="molecule type" value="Genomic_DNA"/>
</dbReference>
<reference evidence="2" key="1">
    <citation type="submission" date="2014-07" db="EMBL/GenBank/DDBJ databases">
        <authorList>
            <person name="Hornung V.Bastian."/>
        </authorList>
    </citation>
    <scope>NUCLEOTIDE SEQUENCE</scope>
    <source>
        <strain evidence="2">PCE-S</strain>
    </source>
</reference>
<sequence>MSIESAKAFMEKMKTDQDFAKKVMAAKDAEERRALVREDGFDFSTAELKELGGEMSDSELDAVAGGSCVVDTCGIKELIW</sequence>
<proteinExistence type="predicted"/>
<dbReference type="PATRIC" id="fig|49338.4.peg.278"/>
<dbReference type="NCBIfam" id="TIGR03798">
    <property type="entry name" value="leader_Nif11"/>
    <property type="match status" value="1"/>
</dbReference>
<feature type="domain" description="Nif11" evidence="1">
    <location>
        <begin position="1"/>
        <end position="48"/>
    </location>
</feature>
<dbReference type="AlphaFoldDB" id="A0A098AVM3"/>
<accession>A0A098AVM3</accession>